<dbReference type="AlphaFoldDB" id="A0AAE4QX07"/>
<dbReference type="InterPro" id="IPR001509">
    <property type="entry name" value="Epimerase_deHydtase"/>
</dbReference>
<evidence type="ECO:0000313" key="4">
    <source>
        <dbReference type="Proteomes" id="UP001185873"/>
    </source>
</evidence>
<feature type="domain" description="NAD-dependent epimerase/dehydratase" evidence="2">
    <location>
        <begin position="14"/>
        <end position="244"/>
    </location>
</feature>
<evidence type="ECO:0000259" key="2">
    <source>
        <dbReference type="Pfam" id="PF01370"/>
    </source>
</evidence>
<organism evidence="3 4">
    <name type="scientific">Dietzia maris</name>
    <dbReference type="NCBI Taxonomy" id="37915"/>
    <lineage>
        <taxon>Bacteria</taxon>
        <taxon>Bacillati</taxon>
        <taxon>Actinomycetota</taxon>
        <taxon>Actinomycetes</taxon>
        <taxon>Mycobacteriales</taxon>
        <taxon>Dietziaceae</taxon>
        <taxon>Dietzia</taxon>
    </lineage>
</organism>
<gene>
    <name evidence="3" type="ORF">R3P82_06185</name>
</gene>
<dbReference type="EMBL" id="JAWLKJ010000001">
    <property type="protein sequence ID" value="MDV6298698.1"/>
    <property type="molecule type" value="Genomic_DNA"/>
</dbReference>
<accession>A0AAE4QX07</accession>
<dbReference type="InterPro" id="IPR050177">
    <property type="entry name" value="Lipid_A_modif_metabolic_enz"/>
</dbReference>
<feature type="compositionally biased region" description="Acidic residues" evidence="1">
    <location>
        <begin position="388"/>
        <end position="398"/>
    </location>
</feature>
<evidence type="ECO:0000313" key="3">
    <source>
        <dbReference type="EMBL" id="MDV6298698.1"/>
    </source>
</evidence>
<dbReference type="Proteomes" id="UP001185873">
    <property type="component" value="Unassembled WGS sequence"/>
</dbReference>
<reference evidence="3" key="1">
    <citation type="submission" date="2023-10" db="EMBL/GenBank/DDBJ databases">
        <title>Development of a sustainable strategy for remediation of hydrocarbon-contaminated territories based on the waste exchange concept.</title>
        <authorList>
            <person name="Krivoruchko A."/>
        </authorList>
    </citation>
    <scope>NUCLEOTIDE SEQUENCE</scope>
    <source>
        <strain evidence="3">IEGM 1175</strain>
    </source>
</reference>
<name>A0AAE4QX07_9ACTN</name>
<dbReference type="PANTHER" id="PTHR43245">
    <property type="entry name" value="BIFUNCTIONAL POLYMYXIN RESISTANCE PROTEIN ARNA"/>
    <property type="match status" value="1"/>
</dbReference>
<dbReference type="Pfam" id="PF01370">
    <property type="entry name" value="Epimerase"/>
    <property type="match status" value="1"/>
</dbReference>
<dbReference type="Gene3D" id="3.40.50.720">
    <property type="entry name" value="NAD(P)-binding Rossmann-like Domain"/>
    <property type="match status" value="1"/>
</dbReference>
<feature type="region of interest" description="Disordered" evidence="1">
    <location>
        <begin position="368"/>
        <end position="398"/>
    </location>
</feature>
<dbReference type="InterPro" id="IPR036291">
    <property type="entry name" value="NAD(P)-bd_dom_sf"/>
</dbReference>
<sequence length="398" mass="42881">METELPDRSPARAVAVVGGSRYLGAHLVGMLLRNDSVERVLAIDSVKPSPQHRRRMRDAEFVRLDPQSPRLQGILREAGIDTVVHAGLHHTDFAPGGRAAVKEANIMGSMHVIAACGRAATVKRFVLISSTSVYGSSGVDPAMFTEDMAARRQPSGGIPLDHLSVEGYVRGMSRKRPDIDVTILRIPAILGLPEPTVVGELLLPSVAPVLAGYDPRIQLLHPQDALDALLHAATGAPPGTYNIAADGILTLTQAIRRAGHIPLPVMPQTFKLAARLLSSQGLRDIGPSQLRYLRYGRTMDTTRMRTRFGFTPRYTTEEALHAYLVDSGAEPLVTRAALERKTAKIASRLPGPVASRLRAGVNSTIGELESIGALPEPIEPDPNRPETNEPDPIEEGAP</sequence>
<dbReference type="PANTHER" id="PTHR43245:SF52">
    <property type="entry name" value="NAD-DEPENDENT EPIMERASE_DEHYDRATASE"/>
    <property type="match status" value="1"/>
</dbReference>
<comment type="caution">
    <text evidence="3">The sequence shown here is derived from an EMBL/GenBank/DDBJ whole genome shotgun (WGS) entry which is preliminary data.</text>
</comment>
<protein>
    <submittedName>
        <fullName evidence="3">NAD-dependent epimerase/dehydratase family protein</fullName>
    </submittedName>
</protein>
<proteinExistence type="predicted"/>
<dbReference type="RefSeq" id="WP_317469067.1">
    <property type="nucleotide sequence ID" value="NZ_JAWLKJ010000001.1"/>
</dbReference>
<evidence type="ECO:0000256" key="1">
    <source>
        <dbReference type="SAM" id="MobiDB-lite"/>
    </source>
</evidence>
<dbReference type="SUPFAM" id="SSF51735">
    <property type="entry name" value="NAD(P)-binding Rossmann-fold domains"/>
    <property type="match status" value="1"/>
</dbReference>